<feature type="non-terminal residue" evidence="1">
    <location>
        <position position="1"/>
    </location>
</feature>
<feature type="non-terminal residue" evidence="1">
    <location>
        <position position="95"/>
    </location>
</feature>
<comment type="caution">
    <text evidence="1">The sequence shown here is derived from an EMBL/GenBank/DDBJ whole genome shotgun (WGS) entry which is preliminary data.</text>
</comment>
<proteinExistence type="predicted"/>
<gene>
    <name evidence="1" type="ORF">BG015_006393</name>
</gene>
<dbReference type="OrthoDB" id="2404831at2759"/>
<evidence type="ECO:0000313" key="1">
    <source>
        <dbReference type="EMBL" id="KAF9119217.1"/>
    </source>
</evidence>
<keyword evidence="2" id="KW-1185">Reference proteome</keyword>
<dbReference type="AlphaFoldDB" id="A0A9P5R068"/>
<name>A0A9P5R068_9FUNG</name>
<organism evidence="1 2">
    <name type="scientific">Linnemannia schmuckeri</name>
    <dbReference type="NCBI Taxonomy" id="64567"/>
    <lineage>
        <taxon>Eukaryota</taxon>
        <taxon>Fungi</taxon>
        <taxon>Fungi incertae sedis</taxon>
        <taxon>Mucoromycota</taxon>
        <taxon>Mortierellomycotina</taxon>
        <taxon>Mortierellomycetes</taxon>
        <taxon>Mortierellales</taxon>
        <taxon>Mortierellaceae</taxon>
        <taxon>Linnemannia</taxon>
    </lineage>
</organism>
<dbReference type="EMBL" id="JAAAUQ010003045">
    <property type="protein sequence ID" value="KAF9119217.1"/>
    <property type="molecule type" value="Genomic_DNA"/>
</dbReference>
<accession>A0A9P5R068</accession>
<sequence length="95" mass="10877">NFNKIVSSLSVWSHMFSVAFGPTMRLRTLRDMPESKSYMLYMCASSLYICEQCLSRSPCETKFDLRGYKLPSPTPKPVLTPMPTLSKGNLKYLEE</sequence>
<evidence type="ECO:0000313" key="2">
    <source>
        <dbReference type="Proteomes" id="UP000748756"/>
    </source>
</evidence>
<protein>
    <submittedName>
        <fullName evidence="1">Uncharacterized protein</fullName>
    </submittedName>
</protein>
<dbReference type="Proteomes" id="UP000748756">
    <property type="component" value="Unassembled WGS sequence"/>
</dbReference>
<reference evidence="1" key="1">
    <citation type="journal article" date="2020" name="Fungal Divers.">
        <title>Resolving the Mortierellaceae phylogeny through synthesis of multi-gene phylogenetics and phylogenomics.</title>
        <authorList>
            <person name="Vandepol N."/>
            <person name="Liber J."/>
            <person name="Desiro A."/>
            <person name="Na H."/>
            <person name="Kennedy M."/>
            <person name="Barry K."/>
            <person name="Grigoriev I.V."/>
            <person name="Miller A.N."/>
            <person name="O'Donnell K."/>
            <person name="Stajich J.E."/>
            <person name="Bonito G."/>
        </authorList>
    </citation>
    <scope>NUCLEOTIDE SEQUENCE</scope>
    <source>
        <strain evidence="1">NRRL 6426</strain>
    </source>
</reference>